<feature type="compositionally biased region" description="Polar residues" evidence="1">
    <location>
        <begin position="1407"/>
        <end position="1419"/>
    </location>
</feature>
<feature type="region of interest" description="Disordered" evidence="1">
    <location>
        <begin position="811"/>
        <end position="851"/>
    </location>
</feature>
<dbReference type="EMBL" id="JAOAOG010000239">
    <property type="protein sequence ID" value="KAJ6237460.1"/>
    <property type="molecule type" value="Genomic_DNA"/>
</dbReference>
<feature type="compositionally biased region" description="Polar residues" evidence="1">
    <location>
        <begin position="1269"/>
        <end position="1278"/>
    </location>
</feature>
<proteinExistence type="predicted"/>
<feature type="compositionally biased region" description="Basic and acidic residues" evidence="1">
    <location>
        <begin position="1389"/>
        <end position="1406"/>
    </location>
</feature>
<feature type="compositionally biased region" description="Basic residues" evidence="1">
    <location>
        <begin position="1060"/>
        <end position="1071"/>
    </location>
</feature>
<accession>A0ABQ8XXX7</accession>
<feature type="compositionally biased region" description="Basic and acidic residues" evidence="1">
    <location>
        <begin position="1138"/>
        <end position="1161"/>
    </location>
</feature>
<evidence type="ECO:0000313" key="2">
    <source>
        <dbReference type="EMBL" id="KAJ6237460.1"/>
    </source>
</evidence>
<feature type="compositionally biased region" description="Basic and acidic residues" evidence="1">
    <location>
        <begin position="1292"/>
        <end position="1305"/>
    </location>
</feature>
<keyword evidence="3" id="KW-1185">Reference proteome</keyword>
<feature type="compositionally biased region" description="Basic and acidic residues" evidence="1">
    <location>
        <begin position="1214"/>
        <end position="1231"/>
    </location>
</feature>
<evidence type="ECO:0000313" key="3">
    <source>
        <dbReference type="Proteomes" id="UP001150062"/>
    </source>
</evidence>
<feature type="compositionally biased region" description="Basic and acidic residues" evidence="1">
    <location>
        <begin position="448"/>
        <end position="457"/>
    </location>
</feature>
<protein>
    <submittedName>
        <fullName evidence="2">Origin recognition complex subunit 1</fullName>
    </submittedName>
</protein>
<name>A0ABQ8XXX7_9EUKA</name>
<feature type="compositionally biased region" description="Polar residues" evidence="1">
    <location>
        <begin position="1325"/>
        <end position="1341"/>
    </location>
</feature>
<feature type="region of interest" description="Disordered" evidence="1">
    <location>
        <begin position="1378"/>
        <end position="1441"/>
    </location>
</feature>
<feature type="compositionally biased region" description="Polar residues" evidence="1">
    <location>
        <begin position="1379"/>
        <end position="1388"/>
    </location>
</feature>
<dbReference type="CDD" id="cd00014">
    <property type="entry name" value="CH_SF"/>
    <property type="match status" value="1"/>
</dbReference>
<feature type="compositionally biased region" description="Basic residues" evidence="1">
    <location>
        <begin position="811"/>
        <end position="834"/>
    </location>
</feature>
<feature type="compositionally biased region" description="Basic residues" evidence="1">
    <location>
        <begin position="376"/>
        <end position="428"/>
    </location>
</feature>
<dbReference type="Gene3D" id="1.10.418.10">
    <property type="entry name" value="Calponin-like domain"/>
    <property type="match status" value="1"/>
</dbReference>
<reference evidence="2" key="1">
    <citation type="submission" date="2022-08" db="EMBL/GenBank/DDBJ databases">
        <title>Novel sulfate-reducing endosymbionts in the free-living metamonad Anaeramoeba.</title>
        <authorList>
            <person name="Jerlstrom-Hultqvist J."/>
            <person name="Cepicka I."/>
            <person name="Gallot-Lavallee L."/>
            <person name="Salas-Leiva D."/>
            <person name="Curtis B.A."/>
            <person name="Zahonova K."/>
            <person name="Pipaliya S."/>
            <person name="Dacks J."/>
            <person name="Roger A.J."/>
        </authorList>
    </citation>
    <scope>NUCLEOTIDE SEQUENCE</scope>
    <source>
        <strain evidence="2">Schooner1</strain>
    </source>
</reference>
<feature type="region of interest" description="Disordered" evidence="1">
    <location>
        <begin position="1269"/>
        <end position="1349"/>
    </location>
</feature>
<gene>
    <name evidence="2" type="ORF">M0813_27021</name>
</gene>
<feature type="compositionally biased region" description="Low complexity" evidence="1">
    <location>
        <begin position="468"/>
        <end position="501"/>
    </location>
</feature>
<dbReference type="Proteomes" id="UP001150062">
    <property type="component" value="Unassembled WGS sequence"/>
</dbReference>
<sequence length="1691" mass="199939">MSSQVQHWLNSIFFEPIIPKSTLHLSQILCDALNKLQNGIISKISETNQNKNYSNFLDGCKRLGVELQYLPSQKELIETPNDEILGPILRELTNIFPPQQTIIIRAVFDFSGSSYIFQRHHSDTFYLNPLVLNWQPKEIQKLKDRVNNYLFEENAAFDIWILKYENGDQIEDPEDQGYVSPNDLSARSLSNERLENEGGFVTLNFNGKGHFILLNQDSFEFCLEDKVFSKHKYDLNHQLVAHPIINSAVILSLGAKSFVIILLKDPLQRTLFCSTFLAFQSNALGTKNFDLSEIILYPRYEIQHESDFNNSKIPTLQTIGKVKANKEKNQPIHHLNYNRIMKVLKEAKDPFDLIQSRFTYIQTLEEQKEEIEQQKRRLLSKKKHKKRKLLAQKLKKIDKKKERKKEKQLKKENKRKQQLLLKKKKKQNHQNDISNSDESENQNNINDEISRSNKDDNGNGSKEDDEASTSFSFSSSESSIISDGSRNSDDQLSNLENLSSEDSSDEIEHTYTVAVYDSFDLGRGNASITLNTDHFIIEDPIDRQNPNEASKKIKRNYSLFSTLTYDICNRVRIRFCIDEYQGFAIGFFTKKERQMFITEFETKKIQYLGKLLNDDQKFKCRAKTNKRTYTKAILKIRNDRFLLKSPKSELCLQWNLGMKINNLSTKNLKKKNCAEIFLSSFQYVELQFIDQSSLLKVIKVFNLSKKKYLLELNQSLRISTIGKSLTNNPMSGTLCEIPSTTFAYVNNKSFGFCIPIINQDKLLLISIIKHQLVKKNIFGIKMHSNSLKKFKISIDQTNNRIINLYHINHNNKKKKKKKKKNKGVPKNNMKKKYNNNKGEKHSNQKKGNKKNIEIRIKFPDYKQTQTWKKQLAKHSLINNPKQKNINYNKQRKLFITSFYSKKKLPESIAFFELTAKYIKIYHQFTIAQSPNTEELLFYDDIHQQNYFYQYIELKDFVDLDNGILLTILNPKKKEITSSYLNPQRHHLVLFVNKKEKVTFKMQFKKYRANFLIKYKNGNQMDLIKNVGRKKESKNNANTTKNRIINDHQKKRSKNYQNKTLNKKITKKIKKEKNREKKREKTKEVMRNTNGKRYNKNKSDPDSDRYLNRDLIRIHNLNPNRNRNHDLDQSRNKKKKKRTSVERDKHREKYREKNREKTKEVIRNTNGKRYNKNKSYHEHDLNLYRDLIRIHNLNSNQNLKHTQNDSRNKKKKKNRSVERDKYREKKREKTKEVIQNTNGKRYNKNKSYHEHDHNRNLDLNLNRDLIRIHNLNSNQNLKHTQNESRNKKKKKNRSVDRDKYIKENKFMNKTIINKQNIKQKNRKSISNQNSHTDPISRNNFSIQKKDNKYNKHILYKNKKINEKNINQKKYTQKHLKYHYSDTSSEGNFESENKRNKNKDFHDEKHLSSDPNYHFNSYYDKSNQSNSDLDIDDISNENMDESLNDDLNVDSDSCVVLNTDTDADVDPNLHSDSDSHVSIFESGSGEEFQTSSANNSEIVNFYTKISRTIKTPDMYPIFKVKNIDAKNNLQIFSTIEILDKKMKIVSEESVITENIQHIQILKHLNDERVLKVGFLKQRVRFRFQFLNKKDSYNFKKITEKKKLLILNKNVNEKNIGKGEKNLKKNQKRNKNSQNDYYNNSDNAYLEDFDSNDEKEFKNVYENNNNKQDYYYDDVSDYSYSDITDTDSSLVDFD</sequence>
<organism evidence="2 3">
    <name type="scientific">Anaeramoeba flamelloides</name>
    <dbReference type="NCBI Taxonomy" id="1746091"/>
    <lineage>
        <taxon>Eukaryota</taxon>
        <taxon>Metamonada</taxon>
        <taxon>Anaeramoebidae</taxon>
        <taxon>Anaeramoeba</taxon>
    </lineage>
</organism>
<feature type="region of interest" description="Disordered" evidence="1">
    <location>
        <begin position="1193"/>
        <end position="1252"/>
    </location>
</feature>
<dbReference type="InterPro" id="IPR036872">
    <property type="entry name" value="CH_dom_sf"/>
</dbReference>
<feature type="compositionally biased region" description="Basic and acidic residues" evidence="1">
    <location>
        <begin position="1072"/>
        <end position="1085"/>
    </location>
</feature>
<evidence type="ECO:0000256" key="1">
    <source>
        <dbReference type="SAM" id="MobiDB-lite"/>
    </source>
</evidence>
<comment type="caution">
    <text evidence="2">The sequence shown here is derived from an EMBL/GenBank/DDBJ whole genome shotgun (WGS) entry which is preliminary data.</text>
</comment>
<feature type="region of interest" description="Disordered" evidence="1">
    <location>
        <begin position="375"/>
        <end position="503"/>
    </location>
</feature>
<feature type="compositionally biased region" description="Acidic residues" evidence="1">
    <location>
        <begin position="1427"/>
        <end position="1441"/>
    </location>
</feature>
<feature type="region of interest" description="Disordered" evidence="1">
    <location>
        <begin position="1614"/>
        <end position="1644"/>
    </location>
</feature>
<feature type="compositionally biased region" description="Basic and acidic residues" evidence="1">
    <location>
        <begin position="1096"/>
        <end position="1112"/>
    </location>
</feature>
<dbReference type="SUPFAM" id="SSF47576">
    <property type="entry name" value="Calponin-homology domain, CH-domain"/>
    <property type="match status" value="1"/>
</dbReference>
<feature type="region of interest" description="Disordered" evidence="1">
    <location>
        <begin position="1025"/>
        <end position="1176"/>
    </location>
</feature>
<feature type="compositionally biased region" description="Low complexity" evidence="1">
    <location>
        <begin position="1629"/>
        <end position="1640"/>
    </location>
</feature>